<dbReference type="Gene3D" id="1.10.10.10">
    <property type="entry name" value="Winged helix-like DNA-binding domain superfamily/Winged helix DNA-binding domain"/>
    <property type="match status" value="1"/>
</dbReference>
<keyword evidence="3" id="KW-0804">Transcription</keyword>
<proteinExistence type="predicted"/>
<dbReference type="SUPFAM" id="SSF46785">
    <property type="entry name" value="Winged helix' DNA-binding domain"/>
    <property type="match status" value="1"/>
</dbReference>
<evidence type="ECO:0000256" key="2">
    <source>
        <dbReference type="ARBA" id="ARBA00023125"/>
    </source>
</evidence>
<dbReference type="InterPro" id="IPR036388">
    <property type="entry name" value="WH-like_DNA-bd_sf"/>
</dbReference>
<evidence type="ECO:0000313" key="5">
    <source>
        <dbReference type="EMBL" id="WOT05899.1"/>
    </source>
</evidence>
<dbReference type="InterPro" id="IPR008920">
    <property type="entry name" value="TF_FadR/GntR_C"/>
</dbReference>
<dbReference type="SMART" id="SM00345">
    <property type="entry name" value="HTH_GNTR"/>
    <property type="match status" value="1"/>
</dbReference>
<dbReference type="SMART" id="SM00895">
    <property type="entry name" value="FCD"/>
    <property type="match status" value="1"/>
</dbReference>
<dbReference type="Pfam" id="PF00392">
    <property type="entry name" value="GntR"/>
    <property type="match status" value="1"/>
</dbReference>
<dbReference type="Gene3D" id="1.20.120.530">
    <property type="entry name" value="GntR ligand-binding domain-like"/>
    <property type="match status" value="1"/>
</dbReference>
<reference evidence="5 6" key="1">
    <citation type="submission" date="2023-10" db="EMBL/GenBank/DDBJ databases">
        <title>Complete genome sequence of Shewanella sp. DAU334.</title>
        <authorList>
            <person name="Lee Y.-S."/>
            <person name="Jeong H.-R."/>
            <person name="Hwang E.-J."/>
            <person name="Choi Y.-L."/>
            <person name="Kim G.-D."/>
        </authorList>
    </citation>
    <scope>NUCLEOTIDE SEQUENCE [LARGE SCALE GENOMIC DNA]</scope>
    <source>
        <strain evidence="5 6">DAU334</strain>
    </source>
</reference>
<dbReference type="InterPro" id="IPR011711">
    <property type="entry name" value="GntR_C"/>
</dbReference>
<dbReference type="RefSeq" id="WP_310470160.1">
    <property type="nucleotide sequence ID" value="NZ_CP136522.1"/>
</dbReference>
<dbReference type="EMBL" id="CP136522">
    <property type="protein sequence ID" value="WOT05899.1"/>
    <property type="molecule type" value="Genomic_DNA"/>
</dbReference>
<accession>A0ABZ0K015</accession>
<evidence type="ECO:0000256" key="1">
    <source>
        <dbReference type="ARBA" id="ARBA00023015"/>
    </source>
</evidence>
<dbReference type="InterPro" id="IPR000524">
    <property type="entry name" value="Tscrpt_reg_HTH_GntR"/>
</dbReference>
<dbReference type="InterPro" id="IPR036390">
    <property type="entry name" value="WH_DNA-bd_sf"/>
</dbReference>
<dbReference type="PANTHER" id="PTHR43537:SF5">
    <property type="entry name" value="UXU OPERON TRANSCRIPTIONAL REGULATOR"/>
    <property type="match status" value="1"/>
</dbReference>
<evidence type="ECO:0000313" key="6">
    <source>
        <dbReference type="Proteomes" id="UP001529491"/>
    </source>
</evidence>
<gene>
    <name evidence="5" type="ORF">RGE70_03450</name>
</gene>
<dbReference type="Pfam" id="PF07729">
    <property type="entry name" value="FCD"/>
    <property type="match status" value="1"/>
</dbReference>
<protein>
    <submittedName>
        <fullName evidence="5">FadR/GntR family transcriptional regulator</fullName>
    </submittedName>
</protein>
<dbReference type="PRINTS" id="PR00035">
    <property type="entry name" value="HTHGNTR"/>
</dbReference>
<feature type="domain" description="HTH gntR-type" evidence="4">
    <location>
        <begin position="10"/>
        <end position="80"/>
    </location>
</feature>
<dbReference type="CDD" id="cd07377">
    <property type="entry name" value="WHTH_GntR"/>
    <property type="match status" value="1"/>
</dbReference>
<keyword evidence="2" id="KW-0238">DNA-binding</keyword>
<sequence>MKNFEPIKKVKASDEVSNQLRRAIFEGRYEAGDKLPSERELIESFQVSRTVVREAIKVLEARELVVIKQGAMGGAFVKERTFERLSTECKDLFFLGNMSFDEICKARLAIEPIVAGLAAKHCTPEQAEVLKKANDDESRTLEYPETVILRSHVHYLLADMCDNRFLTAIDKSLIQLVGSIASQFQPDTDKIHPPGMHNPVVDAVIAGDEEGAEKAMREHLLEFLGLLADIESDYRKHNLTNLTPQS</sequence>
<name>A0ABZ0K015_9GAMM</name>
<evidence type="ECO:0000259" key="4">
    <source>
        <dbReference type="PROSITE" id="PS50949"/>
    </source>
</evidence>
<dbReference type="PANTHER" id="PTHR43537">
    <property type="entry name" value="TRANSCRIPTIONAL REGULATOR, GNTR FAMILY"/>
    <property type="match status" value="1"/>
</dbReference>
<keyword evidence="6" id="KW-1185">Reference proteome</keyword>
<dbReference type="SUPFAM" id="SSF48008">
    <property type="entry name" value="GntR ligand-binding domain-like"/>
    <property type="match status" value="1"/>
</dbReference>
<evidence type="ECO:0000256" key="3">
    <source>
        <dbReference type="ARBA" id="ARBA00023163"/>
    </source>
</evidence>
<keyword evidence="1" id="KW-0805">Transcription regulation</keyword>
<dbReference type="Proteomes" id="UP001529491">
    <property type="component" value="Chromosome"/>
</dbReference>
<dbReference type="PROSITE" id="PS50949">
    <property type="entry name" value="HTH_GNTR"/>
    <property type="match status" value="1"/>
</dbReference>
<organism evidence="5 6">
    <name type="scientific">Shewanella youngdeokensis</name>
    <dbReference type="NCBI Taxonomy" id="2999068"/>
    <lineage>
        <taxon>Bacteria</taxon>
        <taxon>Pseudomonadati</taxon>
        <taxon>Pseudomonadota</taxon>
        <taxon>Gammaproteobacteria</taxon>
        <taxon>Alteromonadales</taxon>
        <taxon>Shewanellaceae</taxon>
        <taxon>Shewanella</taxon>
    </lineage>
</organism>